<dbReference type="AlphaFoldDB" id="U4KRF4"/>
<dbReference type="RefSeq" id="WP_026657610.1">
    <property type="nucleotide sequence ID" value="NC_022538.1"/>
</dbReference>
<gene>
    <name evidence="1" type="ORF">BN85405390</name>
</gene>
<dbReference type="OrthoDB" id="384842at2"/>
<evidence type="ECO:0000313" key="1">
    <source>
        <dbReference type="EMBL" id="CCV64116.1"/>
    </source>
</evidence>
<dbReference type="KEGG" id="apal:BN85405390"/>
<reference evidence="1 2" key="1">
    <citation type="journal article" date="2013" name="J. Mol. Microbiol. Biotechnol.">
        <title>Analysis of the Complete Genomes of Acholeplasma brassicae , A. palmae and A. laidlawii and Their Comparison to the Obligate Parasites from ' Candidatus Phytoplasma'.</title>
        <authorList>
            <person name="Kube M."/>
            <person name="Siewert C."/>
            <person name="Migdoll A.M."/>
            <person name="Duduk B."/>
            <person name="Holz S."/>
            <person name="Rabus R."/>
            <person name="Seemuller E."/>
            <person name="Mitrovic J."/>
            <person name="Muller I."/>
            <person name="Buttner C."/>
            <person name="Reinhardt R."/>
        </authorList>
    </citation>
    <scope>NUCLEOTIDE SEQUENCE [LARGE SCALE GENOMIC DNA]</scope>
    <source>
        <strain evidence="1 2">J233</strain>
    </source>
</reference>
<dbReference type="EMBL" id="FO681347">
    <property type="protein sequence ID" value="CCV64116.1"/>
    <property type="molecule type" value="Genomic_DNA"/>
</dbReference>
<proteinExistence type="predicted"/>
<sequence length="288" mass="31135">MKNLTTKIVTSVLALVLTVAALGTGVFAWFTINNQAKATGFEGQVQAAQGGFLLSSDGTNYTTSLDLNEILKDKLSKLKFKDLTTKDGISFVDSNNKEALETSYITFDLNFIAINFTEVFVTTDITGDTTSWKSEYAVDGVNVGDTLVSSAANALRVAYVTEDKTVKYVEASQDYNGTGSIAGTAKKNTQGILTKETNFAYQYLVKSGSTKAFDATKETVLVADEAKRLGNTDAKVLTLTKTEAPADYAEYTNAGKLTVNIWIEGWDAEAFNAILNGKVKVDFNFQAK</sequence>
<name>U4KRF4_ALTPJ</name>
<keyword evidence="2" id="KW-1185">Reference proteome</keyword>
<dbReference type="HOGENOM" id="CLU_890318_0_0_14"/>
<evidence type="ECO:0000313" key="2">
    <source>
        <dbReference type="Proteomes" id="UP000032740"/>
    </source>
</evidence>
<protein>
    <submittedName>
        <fullName evidence="1">Uncharacterized protein</fullName>
    </submittedName>
</protein>
<dbReference type="Proteomes" id="UP000032740">
    <property type="component" value="Chromosome"/>
</dbReference>
<dbReference type="STRING" id="1318466.BN85405390"/>
<organism evidence="1 2">
    <name type="scientific">Alteracholeplasma palmae (strain ATCC 49389 / J233)</name>
    <name type="common">Acholeplasma palmae</name>
    <dbReference type="NCBI Taxonomy" id="1318466"/>
    <lineage>
        <taxon>Bacteria</taxon>
        <taxon>Bacillati</taxon>
        <taxon>Mycoplasmatota</taxon>
        <taxon>Mollicutes</taxon>
        <taxon>Acholeplasmatales</taxon>
        <taxon>Acholeplasmataceae</taxon>
        <taxon>Acholeplasma</taxon>
    </lineage>
</organism>
<accession>U4KRF4</accession>